<keyword evidence="5" id="KW-1185">Reference proteome</keyword>
<feature type="region of interest" description="Disordered" evidence="1">
    <location>
        <begin position="16"/>
        <end position="37"/>
    </location>
</feature>
<evidence type="ECO:0000313" key="3">
    <source>
        <dbReference type="EMBL" id="KAA9028165.1"/>
    </source>
</evidence>
<evidence type="ECO:0000313" key="5">
    <source>
        <dbReference type="Proteomes" id="UP000326364"/>
    </source>
</evidence>
<reference evidence="4 5" key="1">
    <citation type="submission" date="2019-09" db="EMBL/GenBank/DDBJ databases">
        <authorList>
            <person name="Feng G."/>
        </authorList>
    </citation>
    <scope>NUCLEOTIDE SEQUENCE [LARGE SCALE GENOMIC DNA]</scope>
    <source>
        <strain evidence="3 4">KACC 19283</strain>
        <strain evidence="2 5">KACC 19284</strain>
    </source>
</reference>
<evidence type="ECO:0000256" key="1">
    <source>
        <dbReference type="SAM" id="MobiDB-lite"/>
    </source>
</evidence>
<evidence type="ECO:0000313" key="4">
    <source>
        <dbReference type="Proteomes" id="UP000325933"/>
    </source>
</evidence>
<protein>
    <recommendedName>
        <fullName evidence="6">Terminase</fullName>
    </recommendedName>
</protein>
<evidence type="ECO:0000313" key="2">
    <source>
        <dbReference type="EMBL" id="KAA9015751.1"/>
    </source>
</evidence>
<gene>
    <name evidence="3" type="ORF">F4U95_13915</name>
    <name evidence="2" type="ORF">F4U96_12785</name>
</gene>
<dbReference type="Proteomes" id="UP000326364">
    <property type="component" value="Unassembled WGS sequence"/>
</dbReference>
<dbReference type="Proteomes" id="UP000325933">
    <property type="component" value="Unassembled WGS sequence"/>
</dbReference>
<dbReference type="EMBL" id="VYQA01000010">
    <property type="protein sequence ID" value="KAA9028165.1"/>
    <property type="molecule type" value="Genomic_DNA"/>
</dbReference>
<organism evidence="3 4">
    <name type="scientific">Sphingobium limneticum</name>
    <dbReference type="NCBI Taxonomy" id="1007511"/>
    <lineage>
        <taxon>Bacteria</taxon>
        <taxon>Pseudomonadati</taxon>
        <taxon>Pseudomonadota</taxon>
        <taxon>Alphaproteobacteria</taxon>
        <taxon>Sphingomonadales</taxon>
        <taxon>Sphingomonadaceae</taxon>
        <taxon>Sphingobium</taxon>
    </lineage>
</organism>
<proteinExistence type="predicted"/>
<dbReference type="EMBL" id="VYQB01000009">
    <property type="protein sequence ID" value="KAA9015751.1"/>
    <property type="molecule type" value="Genomic_DNA"/>
</dbReference>
<sequence>MVEKAVEDGAVKSGARLVPGRQRAGGKAKGQMRNGRSDSWTAKKEGIFFATLAQTCNASEAAREAGVCRASAYRRKAIDPAFAERWEDALAEGYGEIELMLMRAALFGHESEETVRDGEGVVKTHKVTRKQDVGVAVRLLMAHRDTVAAIRKARMDRAAAGVVEDDGAVRQRVHAALDVAHARLRGGG</sequence>
<name>A0A5J5I0T2_9SPHN</name>
<dbReference type="AlphaFoldDB" id="A0A5J5I0T2"/>
<accession>A0A5J5I0T2</accession>
<dbReference type="RefSeq" id="WP_150426098.1">
    <property type="nucleotide sequence ID" value="NZ_VYQA01000010.1"/>
</dbReference>
<evidence type="ECO:0008006" key="6">
    <source>
        <dbReference type="Google" id="ProtNLM"/>
    </source>
</evidence>
<comment type="caution">
    <text evidence="3">The sequence shown here is derived from an EMBL/GenBank/DDBJ whole genome shotgun (WGS) entry which is preliminary data.</text>
</comment>